<sequence length="68" mass="7752">MCEPGKTIRWHKDVEEKRTVMGEDVKSILEGTLHVLQIYTDVLNIMTPRTILIDEGALKNVVEDTTKV</sequence>
<dbReference type="AlphaFoldDB" id="A0A6M3K2C7"/>
<proteinExistence type="predicted"/>
<gene>
    <name evidence="1" type="ORF">MM415A01495_0005</name>
    <name evidence="2" type="ORF">MM415B02098_0003</name>
</gene>
<protein>
    <submittedName>
        <fullName evidence="1">Uncharacterized protein</fullName>
    </submittedName>
</protein>
<dbReference type="EMBL" id="MT142229">
    <property type="protein sequence ID" value="QJA76510.1"/>
    <property type="molecule type" value="Genomic_DNA"/>
</dbReference>
<evidence type="ECO:0000313" key="2">
    <source>
        <dbReference type="EMBL" id="QJA86298.1"/>
    </source>
</evidence>
<name>A0A6M3K2C7_9ZZZZ</name>
<evidence type="ECO:0000313" key="1">
    <source>
        <dbReference type="EMBL" id="QJA76510.1"/>
    </source>
</evidence>
<reference evidence="1" key="1">
    <citation type="submission" date="2020-03" db="EMBL/GenBank/DDBJ databases">
        <title>The deep terrestrial virosphere.</title>
        <authorList>
            <person name="Holmfeldt K."/>
            <person name="Nilsson E."/>
            <person name="Simone D."/>
            <person name="Lopez-Fernandez M."/>
            <person name="Wu X."/>
            <person name="de Brujin I."/>
            <person name="Lundin D."/>
            <person name="Andersson A."/>
            <person name="Bertilsson S."/>
            <person name="Dopson M."/>
        </authorList>
    </citation>
    <scope>NUCLEOTIDE SEQUENCE</scope>
    <source>
        <strain evidence="1">MM415A01495</strain>
        <strain evidence="2">MM415B02098</strain>
    </source>
</reference>
<dbReference type="EMBL" id="MT142628">
    <property type="protein sequence ID" value="QJA86298.1"/>
    <property type="molecule type" value="Genomic_DNA"/>
</dbReference>
<organism evidence="1">
    <name type="scientific">viral metagenome</name>
    <dbReference type="NCBI Taxonomy" id="1070528"/>
    <lineage>
        <taxon>unclassified sequences</taxon>
        <taxon>metagenomes</taxon>
        <taxon>organismal metagenomes</taxon>
    </lineage>
</organism>
<accession>A0A6M3K2C7</accession>